<dbReference type="Pfam" id="PF12821">
    <property type="entry name" value="ThrE_2"/>
    <property type="match status" value="1"/>
</dbReference>
<keyword evidence="5 8" id="KW-1133">Transmembrane helix</keyword>
<keyword evidence="3" id="KW-0997">Cell inner membrane</keyword>
<feature type="transmembrane region" description="Helical" evidence="8">
    <location>
        <begin position="115"/>
        <end position="134"/>
    </location>
</feature>
<dbReference type="PANTHER" id="PTHR34390">
    <property type="entry name" value="UPF0442 PROTEIN YJJB-RELATED"/>
    <property type="match status" value="1"/>
</dbReference>
<dbReference type="GO" id="GO:0005886">
    <property type="term" value="C:plasma membrane"/>
    <property type="evidence" value="ECO:0007669"/>
    <property type="project" value="UniProtKB-SubCell"/>
</dbReference>
<evidence type="ECO:0000256" key="2">
    <source>
        <dbReference type="ARBA" id="ARBA00022475"/>
    </source>
</evidence>
<proteinExistence type="inferred from homology"/>
<dbReference type="InterPro" id="IPR050539">
    <property type="entry name" value="ThrE_Dicarb/AminoAcid_Exp"/>
</dbReference>
<evidence type="ECO:0000256" key="3">
    <source>
        <dbReference type="ARBA" id="ARBA00022519"/>
    </source>
</evidence>
<dbReference type="GO" id="GO:0015744">
    <property type="term" value="P:succinate transport"/>
    <property type="evidence" value="ECO:0007669"/>
    <property type="project" value="TreeGrafter"/>
</dbReference>
<comment type="subcellular location">
    <subcellularLocation>
        <location evidence="1">Cell membrane</location>
        <topology evidence="1">Multi-pass membrane protein</topology>
    </subcellularLocation>
</comment>
<dbReference type="AlphaFoldDB" id="A0A1M7N0X2"/>
<feature type="transmembrane region" description="Helical" evidence="8">
    <location>
        <begin position="25"/>
        <end position="43"/>
    </location>
</feature>
<comment type="similarity">
    <text evidence="7">Belongs to the ThrE exporter (TC 2.A.79) family.</text>
</comment>
<dbReference type="RefSeq" id="WP_073290938.1">
    <property type="nucleotide sequence ID" value="NZ_FRCP01000024.1"/>
</dbReference>
<evidence type="ECO:0000256" key="1">
    <source>
        <dbReference type="ARBA" id="ARBA00004651"/>
    </source>
</evidence>
<gene>
    <name evidence="10" type="ORF">SAMN02746066_04137</name>
</gene>
<dbReference type="STRING" id="1120996.SAMN02746066_04137"/>
<dbReference type="EMBL" id="FRCP01000024">
    <property type="protein sequence ID" value="SHM97017.1"/>
    <property type="molecule type" value="Genomic_DNA"/>
</dbReference>
<dbReference type="InterPro" id="IPR024528">
    <property type="entry name" value="ThrE_2"/>
</dbReference>
<feature type="domain" description="Threonine/Serine exporter ThrE" evidence="9">
    <location>
        <begin position="4"/>
        <end position="133"/>
    </location>
</feature>
<dbReference type="Proteomes" id="UP000184038">
    <property type="component" value="Unassembled WGS sequence"/>
</dbReference>
<keyword evidence="11" id="KW-1185">Reference proteome</keyword>
<evidence type="ECO:0000256" key="7">
    <source>
        <dbReference type="ARBA" id="ARBA00034125"/>
    </source>
</evidence>
<reference evidence="10 11" key="1">
    <citation type="submission" date="2016-11" db="EMBL/GenBank/DDBJ databases">
        <authorList>
            <person name="Jaros S."/>
            <person name="Januszkiewicz K."/>
            <person name="Wedrychowicz H."/>
        </authorList>
    </citation>
    <scope>NUCLEOTIDE SEQUENCE [LARGE SCALE GENOMIC DNA]</scope>
    <source>
        <strain evidence="10 11">DSM 15930</strain>
    </source>
</reference>
<sequence length="144" mass="15707">MILQIIGAFLGVVGMSIVIGVPKKLILYSGAVGAIGWWVYLLMEASYPTLSVLQAFAATMVVALISHIFARLLKAPGTVFLIPGIMPMVPGAGMYRTAYYAFKGNMDLSSYYLSQTVQIAGVIALAIFIIDSIFKIIQLKKQWR</sequence>
<feature type="transmembrane region" description="Helical" evidence="8">
    <location>
        <begin position="49"/>
        <end position="70"/>
    </location>
</feature>
<evidence type="ECO:0000256" key="6">
    <source>
        <dbReference type="ARBA" id="ARBA00023136"/>
    </source>
</evidence>
<evidence type="ECO:0000259" key="9">
    <source>
        <dbReference type="Pfam" id="PF12821"/>
    </source>
</evidence>
<evidence type="ECO:0000313" key="11">
    <source>
        <dbReference type="Proteomes" id="UP000184038"/>
    </source>
</evidence>
<keyword evidence="4 8" id="KW-0812">Transmembrane</keyword>
<evidence type="ECO:0000256" key="8">
    <source>
        <dbReference type="SAM" id="Phobius"/>
    </source>
</evidence>
<keyword evidence="6 8" id="KW-0472">Membrane</keyword>
<name>A0A1M7N0X2_9FIRM</name>
<dbReference type="OrthoDB" id="9810047at2"/>
<evidence type="ECO:0000313" key="10">
    <source>
        <dbReference type="EMBL" id="SHM97017.1"/>
    </source>
</evidence>
<protein>
    <submittedName>
        <fullName evidence="10">Uncharacterized membrane protein YjjB, DUF3815 family</fullName>
    </submittedName>
</protein>
<evidence type="ECO:0000256" key="4">
    <source>
        <dbReference type="ARBA" id="ARBA00022692"/>
    </source>
</evidence>
<feature type="transmembrane region" description="Helical" evidence="8">
    <location>
        <begin position="77"/>
        <end position="95"/>
    </location>
</feature>
<organism evidence="10 11">
    <name type="scientific">Anaerosporobacter mobilis DSM 15930</name>
    <dbReference type="NCBI Taxonomy" id="1120996"/>
    <lineage>
        <taxon>Bacteria</taxon>
        <taxon>Bacillati</taxon>
        <taxon>Bacillota</taxon>
        <taxon>Clostridia</taxon>
        <taxon>Lachnospirales</taxon>
        <taxon>Lachnospiraceae</taxon>
        <taxon>Anaerosporobacter</taxon>
    </lineage>
</organism>
<dbReference type="PANTHER" id="PTHR34390:SF1">
    <property type="entry name" value="SUCCINATE TRANSPORTER SUBUNIT YJJB-RELATED"/>
    <property type="match status" value="1"/>
</dbReference>
<accession>A0A1M7N0X2</accession>
<evidence type="ECO:0000256" key="5">
    <source>
        <dbReference type="ARBA" id="ARBA00022989"/>
    </source>
</evidence>
<keyword evidence="2" id="KW-1003">Cell membrane</keyword>